<evidence type="ECO:0000256" key="2">
    <source>
        <dbReference type="SAM" id="SignalP"/>
    </source>
</evidence>
<keyword evidence="4" id="KW-1185">Reference proteome</keyword>
<gene>
    <name evidence="3" type="ORF">RCO7_05359</name>
</gene>
<reference evidence="4" key="1">
    <citation type="submission" date="2016-03" db="EMBL/GenBank/DDBJ databases">
        <authorList>
            <person name="Ploux O."/>
        </authorList>
    </citation>
    <scope>NUCLEOTIDE SEQUENCE [LARGE SCALE GENOMIC DNA]</scope>
    <source>
        <strain evidence="4">UK7</strain>
    </source>
</reference>
<sequence>MRTSLPTAIVGLVLLSNPGSAHPHLRAEERDESAPENPIIIYSTYTVIPMPVTSTTALNISTFSAVPMSTPEVALPAIITETYDAVPVPTESVTTPATSWSTFEAISMSSMLEIFSTHTETRETFSASSSSNFTVAAATPTVTSTGAAAGVFFTRSGTGCPHATGSGGAAAPSPQANSTASTRTRSLFTLNDPSSTPTPTPTPTPAGFLAKPAFGSSSGVSSSVSTSKPCTSHVPRPSRASRSSMTRPRASGLGSAKMRAKNLGMH</sequence>
<dbReference type="EMBL" id="FJUW01000034">
    <property type="protein sequence ID" value="CZT05194.1"/>
    <property type="molecule type" value="Genomic_DNA"/>
</dbReference>
<dbReference type="Proteomes" id="UP000178129">
    <property type="component" value="Unassembled WGS sequence"/>
</dbReference>
<feature type="compositionally biased region" description="Low complexity" evidence="1">
    <location>
        <begin position="215"/>
        <end position="227"/>
    </location>
</feature>
<feature type="signal peptide" evidence="2">
    <location>
        <begin position="1"/>
        <end position="21"/>
    </location>
</feature>
<keyword evidence="2" id="KW-0732">Signal</keyword>
<feature type="region of interest" description="Disordered" evidence="1">
    <location>
        <begin position="163"/>
        <end position="266"/>
    </location>
</feature>
<accession>A0A1E1L3Z7</accession>
<dbReference type="AlphaFoldDB" id="A0A1E1L3Z7"/>
<feature type="chain" id="PRO_5009446765" evidence="2">
    <location>
        <begin position="22"/>
        <end position="266"/>
    </location>
</feature>
<comment type="caution">
    <text evidence="3">The sequence shown here is derived from an EMBL/GenBank/DDBJ whole genome shotgun (WGS) entry which is preliminary data.</text>
</comment>
<protein>
    <submittedName>
        <fullName evidence="3">Uncharacterized protein</fullName>
    </submittedName>
</protein>
<feature type="compositionally biased region" description="Polar residues" evidence="1">
    <location>
        <begin position="179"/>
        <end position="192"/>
    </location>
</feature>
<dbReference type="InParanoid" id="A0A1E1L3Z7"/>
<feature type="compositionally biased region" description="Low complexity" evidence="1">
    <location>
        <begin position="163"/>
        <end position="178"/>
    </location>
</feature>
<evidence type="ECO:0000313" key="4">
    <source>
        <dbReference type="Proteomes" id="UP000178129"/>
    </source>
</evidence>
<evidence type="ECO:0000313" key="3">
    <source>
        <dbReference type="EMBL" id="CZT05194.1"/>
    </source>
</evidence>
<proteinExistence type="predicted"/>
<name>A0A1E1L3Z7_9HELO</name>
<evidence type="ECO:0000256" key="1">
    <source>
        <dbReference type="SAM" id="MobiDB-lite"/>
    </source>
</evidence>
<organism evidence="3 4">
    <name type="scientific">Rhynchosporium graminicola</name>
    <dbReference type="NCBI Taxonomy" id="2792576"/>
    <lineage>
        <taxon>Eukaryota</taxon>
        <taxon>Fungi</taxon>
        <taxon>Dikarya</taxon>
        <taxon>Ascomycota</taxon>
        <taxon>Pezizomycotina</taxon>
        <taxon>Leotiomycetes</taxon>
        <taxon>Helotiales</taxon>
        <taxon>Ploettnerulaceae</taxon>
        <taxon>Rhynchosporium</taxon>
    </lineage>
</organism>